<dbReference type="Proteomes" id="UP001204548">
    <property type="component" value="Unassembled WGS sequence"/>
</dbReference>
<protein>
    <submittedName>
        <fullName evidence="1">Glycosyl transferase</fullName>
    </submittedName>
</protein>
<dbReference type="GO" id="GO:0016740">
    <property type="term" value="F:transferase activity"/>
    <property type="evidence" value="ECO:0007669"/>
    <property type="project" value="UniProtKB-KW"/>
</dbReference>
<dbReference type="Pfam" id="PF14305">
    <property type="entry name" value="ATPgrasp_TupA"/>
    <property type="match status" value="1"/>
</dbReference>
<proteinExistence type="predicted"/>
<accession>A0AAW5NW79</accession>
<dbReference type="InterPro" id="IPR029465">
    <property type="entry name" value="ATPgrasp_TupA"/>
</dbReference>
<evidence type="ECO:0000313" key="2">
    <source>
        <dbReference type="Proteomes" id="UP001204548"/>
    </source>
</evidence>
<gene>
    <name evidence="1" type="ORF">NXW97_13185</name>
</gene>
<dbReference type="RefSeq" id="WP_074855941.1">
    <property type="nucleotide sequence ID" value="NZ_JANUTS010000001.1"/>
</dbReference>
<name>A0AAW5NW79_9BACE</name>
<dbReference type="AlphaFoldDB" id="A0AAW5NW79"/>
<dbReference type="EMBL" id="JANUTS010000001">
    <property type="protein sequence ID" value="MCS2792954.1"/>
    <property type="molecule type" value="Genomic_DNA"/>
</dbReference>
<organism evidence="1 2">
    <name type="scientific">Bacteroides faecis</name>
    <dbReference type="NCBI Taxonomy" id="674529"/>
    <lineage>
        <taxon>Bacteria</taxon>
        <taxon>Pseudomonadati</taxon>
        <taxon>Bacteroidota</taxon>
        <taxon>Bacteroidia</taxon>
        <taxon>Bacteroidales</taxon>
        <taxon>Bacteroidaceae</taxon>
        <taxon>Bacteroides</taxon>
    </lineage>
</organism>
<sequence length="305" mass="36098">MAKSNIYKLFYYLFHKPIVVARVAWDYFAPIMPDELFTKVKFRLEMGYWMDFKNPRTYNEKLQWLKLNDKHPEYTQMVDKIEAKKYVASIVGENYIIPTLGIWNSVDDIKWDTLPSQFVVKATNDSGGVVVCKDKSKLDIQTAIAKLRSDGGRDYTLISKEYPYRNVPHRYIAEKYMEDESGFELKDYKFFCFDGKVEFLFVATGRQQNDTRFDFYDRDFNHLPVINGHPNADIWPTKPKKYEEMILVAEKLSSGLKHVRVDLYNINGNIYFGELTFFHWSGIVPFEPMEWDYKFGNYLNLNLNK</sequence>
<dbReference type="SUPFAM" id="SSF56059">
    <property type="entry name" value="Glutathione synthetase ATP-binding domain-like"/>
    <property type="match status" value="1"/>
</dbReference>
<evidence type="ECO:0000313" key="1">
    <source>
        <dbReference type="EMBL" id="MCS2792954.1"/>
    </source>
</evidence>
<reference evidence="1" key="1">
    <citation type="submission" date="2022-08" db="EMBL/GenBank/DDBJ databases">
        <title>Genome Sequencing of Bacteroides fragilis Group Isolates with Nanopore Technology.</title>
        <authorList>
            <person name="Tisza M.J."/>
            <person name="Smith D."/>
            <person name="Dekker J.P."/>
        </authorList>
    </citation>
    <scope>NUCLEOTIDE SEQUENCE</scope>
    <source>
        <strain evidence="1">BFG-351</strain>
    </source>
</reference>
<keyword evidence="1" id="KW-0808">Transferase</keyword>
<comment type="caution">
    <text evidence="1">The sequence shown here is derived from an EMBL/GenBank/DDBJ whole genome shotgun (WGS) entry which is preliminary data.</text>
</comment>